<dbReference type="HOGENOM" id="CLU_2016233_0_0_1"/>
<sequence length="123" mass="13697">MRRCSDFTNVSCCLFRTEVLRAVSNITIKPIASLAQHSITISPKITMSEEEPKTNHGSCHCSNFAFTVNVPKINRGARCNCSLCHRKGYFWLSVTPEQFKADEGTGELACSNRISSVLRVELV</sequence>
<gene>
    <name evidence="1" type="ORF">GMDG_06882</name>
</gene>
<proteinExistence type="predicted"/>
<dbReference type="AlphaFoldDB" id="L8FUI5"/>
<dbReference type="PANTHER" id="PTHR28620:SF1">
    <property type="entry name" value="CENP-V_GFA DOMAIN-CONTAINING PROTEIN"/>
    <property type="match status" value="1"/>
</dbReference>
<dbReference type="InParanoid" id="L8FUI5"/>
<dbReference type="Proteomes" id="UP000011064">
    <property type="component" value="Unassembled WGS sequence"/>
</dbReference>
<evidence type="ECO:0000313" key="2">
    <source>
        <dbReference type="Proteomes" id="UP000011064"/>
    </source>
</evidence>
<reference evidence="2" key="1">
    <citation type="submission" date="2010-09" db="EMBL/GenBank/DDBJ databases">
        <title>The genome sequence of Geomyces destructans 20631-21.</title>
        <authorList>
            <consortium name="The Broad Institute Genome Sequencing Platform"/>
            <person name="Cuomo C.A."/>
            <person name="Blehert D.S."/>
            <person name="Lorch J.M."/>
            <person name="Young S.K."/>
            <person name="Zeng Q."/>
            <person name="Gargeya S."/>
            <person name="Fitzgerald M."/>
            <person name="Haas B."/>
            <person name="Abouelleil A."/>
            <person name="Alvarado L."/>
            <person name="Arachchi H.M."/>
            <person name="Berlin A."/>
            <person name="Brown A."/>
            <person name="Chapman S.B."/>
            <person name="Chen Z."/>
            <person name="Dunbar C."/>
            <person name="Freedman E."/>
            <person name="Gearin G."/>
            <person name="Gellesch M."/>
            <person name="Goldberg J."/>
            <person name="Griggs A."/>
            <person name="Gujja S."/>
            <person name="Heiman D."/>
            <person name="Howarth C."/>
            <person name="Larson L."/>
            <person name="Lui A."/>
            <person name="MacDonald P.J.P."/>
            <person name="Montmayeur A."/>
            <person name="Murphy C."/>
            <person name="Neiman D."/>
            <person name="Pearson M."/>
            <person name="Priest M."/>
            <person name="Roberts A."/>
            <person name="Saif S."/>
            <person name="Shea T."/>
            <person name="Shenoy N."/>
            <person name="Sisk P."/>
            <person name="Stolte C."/>
            <person name="Sykes S."/>
            <person name="Wortman J."/>
            <person name="Nusbaum C."/>
            <person name="Birren B."/>
        </authorList>
    </citation>
    <scope>NUCLEOTIDE SEQUENCE [LARGE SCALE GENOMIC DNA]</scope>
    <source>
        <strain evidence="2">ATCC MYA-4855 / 20631-21</strain>
    </source>
</reference>
<dbReference type="Gene3D" id="2.170.150.70">
    <property type="match status" value="1"/>
</dbReference>
<accession>L8FUI5</accession>
<dbReference type="InterPro" id="IPR011057">
    <property type="entry name" value="Mss4-like_sf"/>
</dbReference>
<evidence type="ECO:0008006" key="3">
    <source>
        <dbReference type="Google" id="ProtNLM"/>
    </source>
</evidence>
<dbReference type="VEuPathDB" id="FungiDB:GMDG_06882"/>
<dbReference type="InterPro" id="IPR052355">
    <property type="entry name" value="CENP-V-like"/>
</dbReference>
<dbReference type="PANTHER" id="PTHR28620">
    <property type="entry name" value="CENTROMERE PROTEIN V"/>
    <property type="match status" value="1"/>
</dbReference>
<dbReference type="EMBL" id="GL573355">
    <property type="protein sequence ID" value="ELR04600.1"/>
    <property type="molecule type" value="Genomic_DNA"/>
</dbReference>
<evidence type="ECO:0000313" key="1">
    <source>
        <dbReference type="EMBL" id="ELR04600.1"/>
    </source>
</evidence>
<dbReference type="STRING" id="658429.L8FUI5"/>
<organism evidence="1 2">
    <name type="scientific">Pseudogymnoascus destructans (strain ATCC MYA-4855 / 20631-21)</name>
    <name type="common">Bat white-nose syndrome fungus</name>
    <name type="synonym">Geomyces destructans</name>
    <dbReference type="NCBI Taxonomy" id="658429"/>
    <lineage>
        <taxon>Eukaryota</taxon>
        <taxon>Fungi</taxon>
        <taxon>Dikarya</taxon>
        <taxon>Ascomycota</taxon>
        <taxon>Pezizomycotina</taxon>
        <taxon>Leotiomycetes</taxon>
        <taxon>Thelebolales</taxon>
        <taxon>Thelebolaceae</taxon>
        <taxon>Pseudogymnoascus</taxon>
    </lineage>
</organism>
<dbReference type="SUPFAM" id="SSF51316">
    <property type="entry name" value="Mss4-like"/>
    <property type="match status" value="1"/>
</dbReference>
<protein>
    <recommendedName>
        <fullName evidence="3">CENP-V/GFA domain-containing protein</fullName>
    </recommendedName>
</protein>
<keyword evidence="2" id="KW-1185">Reference proteome</keyword>
<name>L8FUI5_PSED2</name>